<evidence type="ECO:0000256" key="2">
    <source>
        <dbReference type="ARBA" id="ARBA00022679"/>
    </source>
</evidence>
<organism evidence="4">
    <name type="scientific">Micrococcus phage Kurnik</name>
    <dbReference type="NCBI Taxonomy" id="3092208"/>
    <lineage>
        <taxon>Viruses</taxon>
        <taxon>Duplodnaviria</taxon>
        <taxon>Heunggongvirae</taxon>
        <taxon>Uroviricota</taxon>
        <taxon>Caudoviricetes</taxon>
    </lineage>
</organism>
<proteinExistence type="inferred from homology"/>
<keyword evidence="2" id="KW-0808">Transferase</keyword>
<reference evidence="4" key="1">
    <citation type="submission" date="2023-10" db="EMBL/GenBank/DDBJ databases">
        <title>Two new lytic phages for Micrococcus sp. strain 1402.</title>
        <authorList>
            <person name="Petrzik K."/>
        </authorList>
    </citation>
    <scope>NUCLEOTIDE SEQUENCE</scope>
</reference>
<feature type="domain" description="Thymidylate synthase/dCMP hydroxymethylase" evidence="3">
    <location>
        <begin position="67"/>
        <end position="238"/>
    </location>
</feature>
<dbReference type="Pfam" id="PF00303">
    <property type="entry name" value="Thymidylat_synt"/>
    <property type="match status" value="1"/>
</dbReference>
<name>A0AAU6R7A5_9CAUD</name>
<evidence type="ECO:0000256" key="1">
    <source>
        <dbReference type="ARBA" id="ARBA00009972"/>
    </source>
</evidence>
<dbReference type="GO" id="GO:0016740">
    <property type="term" value="F:transferase activity"/>
    <property type="evidence" value="ECO:0007669"/>
    <property type="project" value="UniProtKB-KW"/>
</dbReference>
<protein>
    <submittedName>
        <fullName evidence="4">Thymidylate synthase</fullName>
    </submittedName>
</protein>
<dbReference type="EMBL" id="OR756649">
    <property type="protein sequence ID" value="WZE63510.1"/>
    <property type="molecule type" value="Genomic_DNA"/>
</dbReference>
<comment type="similarity">
    <text evidence="1">Belongs to the thymidylate synthase family.</text>
</comment>
<dbReference type="SUPFAM" id="SSF55831">
    <property type="entry name" value="Thymidylate synthase/dCMP hydroxymethylase"/>
    <property type="match status" value="1"/>
</dbReference>
<accession>A0AAU6R7A5</accession>
<sequence>MSSREYFAIPMNFDVSSIRNVFKALDHSHEMTCLDGDLCTHMLEILGATFVADENHIFGAPNEDYIGREIEWYAKMSLNVYDIPGGPPKIWRDVAVQEDRGVGYLRKGTINSNYGFLLFHKENGRQYEHVLETLRKDPTSRQAVAVYTRPQIHEDATRGGMHDFICTNTVQYLIRDGLLHVVVNMRSNDAVYGFRNDYAWQLYVQEMICRDLKIEPGEIMWQVGSLHIYPRHRHLVHTYAQTGVHDGKL</sequence>
<evidence type="ECO:0000259" key="3">
    <source>
        <dbReference type="Pfam" id="PF00303"/>
    </source>
</evidence>
<dbReference type="Gene3D" id="3.30.572.10">
    <property type="entry name" value="Thymidylate synthase/dCMP hydroxymethylase domain"/>
    <property type="match status" value="1"/>
</dbReference>
<dbReference type="InterPro" id="IPR036926">
    <property type="entry name" value="Thymidate_synth/dCMP_Mease_sf"/>
</dbReference>
<dbReference type="InterPro" id="IPR023451">
    <property type="entry name" value="Thymidate_synth/dCMP_Mease_dom"/>
</dbReference>
<evidence type="ECO:0000313" key="4">
    <source>
        <dbReference type="EMBL" id="WZE63510.1"/>
    </source>
</evidence>